<name>A0AAN6IHC5_9EURO</name>
<evidence type="ECO:0000313" key="5">
    <source>
        <dbReference type="Proteomes" id="UP001203852"/>
    </source>
</evidence>
<feature type="domain" description="Beta-lactamase-related" evidence="3">
    <location>
        <begin position="17"/>
        <end position="382"/>
    </location>
</feature>
<keyword evidence="2" id="KW-0378">Hydrolase</keyword>
<proteinExistence type="inferred from homology"/>
<dbReference type="InterPro" id="IPR012338">
    <property type="entry name" value="Beta-lactam/transpept-like"/>
</dbReference>
<comment type="similarity">
    <text evidence="1">Belongs to the class-A beta-lactamase family.</text>
</comment>
<dbReference type="SUPFAM" id="SSF56601">
    <property type="entry name" value="beta-lactamase/transpeptidase-like"/>
    <property type="match status" value="1"/>
</dbReference>
<evidence type="ECO:0000256" key="2">
    <source>
        <dbReference type="ARBA" id="ARBA00022801"/>
    </source>
</evidence>
<dbReference type="GO" id="GO:0016787">
    <property type="term" value="F:hydrolase activity"/>
    <property type="evidence" value="ECO:0007669"/>
    <property type="project" value="UniProtKB-KW"/>
</dbReference>
<evidence type="ECO:0000259" key="3">
    <source>
        <dbReference type="Pfam" id="PF00144"/>
    </source>
</evidence>
<evidence type="ECO:0000256" key="1">
    <source>
        <dbReference type="ARBA" id="ARBA00009009"/>
    </source>
</evidence>
<dbReference type="InterPro" id="IPR050789">
    <property type="entry name" value="Diverse_Enzym_Activities"/>
</dbReference>
<protein>
    <submittedName>
        <fullName evidence="4">Penicillin-binding protein</fullName>
    </submittedName>
</protein>
<sequence>MASFDEVFRLAANPGPDRKIPGAVLVAADRSGKICYLNCQGTTSVDEALAQPITSDHTFWIASCTKLMTTIAVLRCVDKGLLHLDEDISPVLPEFKNPDILVGFDSNTVEPRFQKASNKITLRQLLTHSSGMGYSFASPKLVWWRKWVENDPESFKGNLTKQFNLPLIYDPGEGWEYSVSVDWAGQMVERVNGGVRLGDYMKQHIWDPLDMKSTTFRAFENGNEHIRDRLCPMTRRTGSGILKTAPPYRRYDWKDDYGGQGVCCSPNDFIKLLGAVLKNDGTVLMKETVEMMFQPHLSDDSYLNAHMAKSIESGMLRSGVESYAWNFGLGGILNMKDVDGLCKKGAMTWSGYANTYWWVDPSAGTCGMYASQLLTTPSDPVSLDLYLAFRRHVYQQFASK</sequence>
<dbReference type="Proteomes" id="UP001203852">
    <property type="component" value="Unassembled WGS sequence"/>
</dbReference>
<dbReference type="InterPro" id="IPR001466">
    <property type="entry name" value="Beta-lactam-related"/>
</dbReference>
<dbReference type="AlphaFoldDB" id="A0AAN6IHC5"/>
<reference evidence="4" key="1">
    <citation type="journal article" date="2022" name="bioRxiv">
        <title>Deciphering the potential niche of two novel black yeast fungi from a biological soil crust based on their genomes, phenotypes, and melanin regulation.</title>
        <authorList>
            <consortium name="DOE Joint Genome Institute"/>
            <person name="Carr E.C."/>
            <person name="Barton Q."/>
            <person name="Grambo S."/>
            <person name="Sullivan M."/>
            <person name="Renfro C.M."/>
            <person name="Kuo A."/>
            <person name="Pangilinan J."/>
            <person name="Lipzen A."/>
            <person name="Keymanesh K."/>
            <person name="Savage E."/>
            <person name="Barry K."/>
            <person name="Grigoriev I.V."/>
            <person name="Riekhof W.R."/>
            <person name="Harris S.S."/>
        </authorList>
    </citation>
    <scope>NUCLEOTIDE SEQUENCE</scope>
    <source>
        <strain evidence="4">JF 03-4F</strain>
    </source>
</reference>
<gene>
    <name evidence="4" type="ORF">EDD36DRAFT_491198</name>
</gene>
<dbReference type="EMBL" id="MU404350">
    <property type="protein sequence ID" value="KAI1617616.1"/>
    <property type="molecule type" value="Genomic_DNA"/>
</dbReference>
<comment type="caution">
    <text evidence="4">The sequence shown here is derived from an EMBL/GenBank/DDBJ whole genome shotgun (WGS) entry which is preliminary data.</text>
</comment>
<dbReference type="PANTHER" id="PTHR43283:SF17">
    <property type="entry name" value="(LOVD), PUTATIVE (AFU_ORTHOLOGUE AFUA_5G00920)-RELATED"/>
    <property type="match status" value="1"/>
</dbReference>
<dbReference type="PANTHER" id="PTHR43283">
    <property type="entry name" value="BETA-LACTAMASE-RELATED"/>
    <property type="match status" value="1"/>
</dbReference>
<accession>A0AAN6IHC5</accession>
<organism evidence="4 5">
    <name type="scientific">Exophiala viscosa</name>
    <dbReference type="NCBI Taxonomy" id="2486360"/>
    <lineage>
        <taxon>Eukaryota</taxon>
        <taxon>Fungi</taxon>
        <taxon>Dikarya</taxon>
        <taxon>Ascomycota</taxon>
        <taxon>Pezizomycotina</taxon>
        <taxon>Eurotiomycetes</taxon>
        <taxon>Chaetothyriomycetidae</taxon>
        <taxon>Chaetothyriales</taxon>
        <taxon>Herpotrichiellaceae</taxon>
        <taxon>Exophiala</taxon>
    </lineage>
</organism>
<keyword evidence="5" id="KW-1185">Reference proteome</keyword>
<evidence type="ECO:0000313" key="4">
    <source>
        <dbReference type="EMBL" id="KAI1617616.1"/>
    </source>
</evidence>
<dbReference type="Gene3D" id="3.40.710.10">
    <property type="entry name" value="DD-peptidase/beta-lactamase superfamily"/>
    <property type="match status" value="1"/>
</dbReference>
<dbReference type="Pfam" id="PF00144">
    <property type="entry name" value="Beta-lactamase"/>
    <property type="match status" value="1"/>
</dbReference>